<accession>A0A484ART6</accession>
<sequence>MARLLQPLVASWLLWALLAAALIAGRGTEARGWNYR</sequence>
<keyword evidence="2" id="KW-1185">Reference proteome</keyword>
<dbReference type="Proteomes" id="UP000295192">
    <property type="component" value="Unassembled WGS sequence"/>
</dbReference>
<protein>
    <submittedName>
        <fullName evidence="1">Uncharacterized protein</fullName>
    </submittedName>
</protein>
<name>A0A484ART6_DRONA</name>
<feature type="non-terminal residue" evidence="1">
    <location>
        <position position="36"/>
    </location>
</feature>
<dbReference type="AlphaFoldDB" id="A0A484ART6"/>
<evidence type="ECO:0000313" key="2">
    <source>
        <dbReference type="Proteomes" id="UP000295192"/>
    </source>
</evidence>
<comment type="caution">
    <text evidence="1">The sequence shown here is derived from an EMBL/GenBank/DDBJ whole genome shotgun (WGS) entry which is preliminary data.</text>
</comment>
<proteinExistence type="predicted"/>
<dbReference type="EMBL" id="LSRL02001090">
    <property type="protein sequence ID" value="TDG39387.1"/>
    <property type="molecule type" value="Genomic_DNA"/>
</dbReference>
<reference evidence="1 2" key="1">
    <citation type="journal article" date="2019" name="J. Hered.">
        <title>An Improved Genome Assembly for Drosophila navojoa, the Basal Species in the mojavensis Cluster.</title>
        <authorList>
            <person name="Vanderlinde T."/>
            <person name="Dupim E.G."/>
            <person name="Nazario-Yepiz N.O."/>
            <person name="Carvalho A.B."/>
        </authorList>
    </citation>
    <scope>NUCLEOTIDE SEQUENCE [LARGE SCALE GENOMIC DNA]</scope>
    <source>
        <strain evidence="1">Navoj_Jal97</strain>
        <tissue evidence="1">Whole organism</tissue>
    </source>
</reference>
<gene>
    <name evidence="1" type="ORF">AWZ03_014192</name>
</gene>
<evidence type="ECO:0000313" key="1">
    <source>
        <dbReference type="EMBL" id="TDG39387.1"/>
    </source>
</evidence>
<organism evidence="1 2">
    <name type="scientific">Drosophila navojoa</name>
    <name type="common">Fruit fly</name>
    <dbReference type="NCBI Taxonomy" id="7232"/>
    <lineage>
        <taxon>Eukaryota</taxon>
        <taxon>Metazoa</taxon>
        <taxon>Ecdysozoa</taxon>
        <taxon>Arthropoda</taxon>
        <taxon>Hexapoda</taxon>
        <taxon>Insecta</taxon>
        <taxon>Pterygota</taxon>
        <taxon>Neoptera</taxon>
        <taxon>Endopterygota</taxon>
        <taxon>Diptera</taxon>
        <taxon>Brachycera</taxon>
        <taxon>Muscomorpha</taxon>
        <taxon>Ephydroidea</taxon>
        <taxon>Drosophilidae</taxon>
        <taxon>Drosophila</taxon>
    </lineage>
</organism>